<keyword evidence="2" id="KW-1185">Reference proteome</keyword>
<name>A0ACA9KLZ5_9GLOM</name>
<comment type="caution">
    <text evidence="1">The sequence shown here is derived from an EMBL/GenBank/DDBJ whole genome shotgun (WGS) entry which is preliminary data.</text>
</comment>
<proteinExistence type="predicted"/>
<accession>A0ACA9KLZ5</accession>
<gene>
    <name evidence="1" type="ORF">SPELUC_LOCUS2139</name>
</gene>
<dbReference type="Proteomes" id="UP000789366">
    <property type="component" value="Unassembled WGS sequence"/>
</dbReference>
<dbReference type="EMBL" id="CAJVPW010001329">
    <property type="protein sequence ID" value="CAG8481279.1"/>
    <property type="molecule type" value="Genomic_DNA"/>
</dbReference>
<evidence type="ECO:0000313" key="2">
    <source>
        <dbReference type="Proteomes" id="UP000789366"/>
    </source>
</evidence>
<sequence>MKPSIFRIILILFVAFVFVINASNLRKRANSSNKCKIKVLTPDDGTIVHHGTTQRATWKPYYCEGTLSVDTMIRVIIIAGSNNTDTWIKVFDELTTFGAEGIHYAVDERWPSNDFEYVLFAFSAESVDIFGESGVFVIDGKIKQ</sequence>
<protein>
    <submittedName>
        <fullName evidence="1">12954_t:CDS:1</fullName>
    </submittedName>
</protein>
<evidence type="ECO:0000313" key="1">
    <source>
        <dbReference type="EMBL" id="CAG8481279.1"/>
    </source>
</evidence>
<reference evidence="1" key="1">
    <citation type="submission" date="2021-06" db="EMBL/GenBank/DDBJ databases">
        <authorList>
            <person name="Kallberg Y."/>
            <person name="Tangrot J."/>
            <person name="Rosling A."/>
        </authorList>
    </citation>
    <scope>NUCLEOTIDE SEQUENCE</scope>
    <source>
        <strain evidence="1">28 12/20/2015</strain>
    </source>
</reference>
<organism evidence="1 2">
    <name type="scientific">Cetraspora pellucida</name>
    <dbReference type="NCBI Taxonomy" id="1433469"/>
    <lineage>
        <taxon>Eukaryota</taxon>
        <taxon>Fungi</taxon>
        <taxon>Fungi incertae sedis</taxon>
        <taxon>Mucoromycota</taxon>
        <taxon>Glomeromycotina</taxon>
        <taxon>Glomeromycetes</taxon>
        <taxon>Diversisporales</taxon>
        <taxon>Gigasporaceae</taxon>
        <taxon>Cetraspora</taxon>
    </lineage>
</organism>